<comment type="caution">
    <text evidence="2">The sequence shown here is derived from an EMBL/GenBank/DDBJ whole genome shotgun (WGS) entry which is preliminary data.</text>
</comment>
<feature type="transmembrane region" description="Helical" evidence="1">
    <location>
        <begin position="221"/>
        <end position="244"/>
    </location>
</feature>
<feature type="non-terminal residue" evidence="2">
    <location>
        <position position="359"/>
    </location>
</feature>
<keyword evidence="3" id="KW-1185">Reference proteome</keyword>
<evidence type="ECO:0000313" key="2">
    <source>
        <dbReference type="EMBL" id="CAE8639389.1"/>
    </source>
</evidence>
<dbReference type="EMBL" id="CAJNNV010032236">
    <property type="protein sequence ID" value="CAE8639389.1"/>
    <property type="molecule type" value="Genomic_DNA"/>
</dbReference>
<organism evidence="2 3">
    <name type="scientific">Polarella glacialis</name>
    <name type="common">Dinoflagellate</name>
    <dbReference type="NCBI Taxonomy" id="89957"/>
    <lineage>
        <taxon>Eukaryota</taxon>
        <taxon>Sar</taxon>
        <taxon>Alveolata</taxon>
        <taxon>Dinophyceae</taxon>
        <taxon>Suessiales</taxon>
        <taxon>Suessiaceae</taxon>
        <taxon>Polarella</taxon>
    </lineage>
</organism>
<keyword evidence="1" id="KW-0812">Transmembrane</keyword>
<dbReference type="Proteomes" id="UP000654075">
    <property type="component" value="Unassembled WGS sequence"/>
</dbReference>
<name>A0A813HPP8_POLGL</name>
<evidence type="ECO:0000256" key="1">
    <source>
        <dbReference type="SAM" id="Phobius"/>
    </source>
</evidence>
<reference evidence="2" key="1">
    <citation type="submission" date="2021-02" db="EMBL/GenBank/DDBJ databases">
        <authorList>
            <person name="Dougan E. K."/>
            <person name="Rhodes N."/>
            <person name="Thang M."/>
            <person name="Chan C."/>
        </authorList>
    </citation>
    <scope>NUCLEOTIDE SEQUENCE</scope>
</reference>
<keyword evidence="1" id="KW-0472">Membrane</keyword>
<dbReference type="OrthoDB" id="406359at2759"/>
<protein>
    <submittedName>
        <fullName evidence="2">Uncharacterized protein</fullName>
    </submittedName>
</protein>
<proteinExistence type="predicted"/>
<evidence type="ECO:0000313" key="3">
    <source>
        <dbReference type="Proteomes" id="UP000654075"/>
    </source>
</evidence>
<keyword evidence="1" id="KW-1133">Transmembrane helix</keyword>
<dbReference type="AlphaFoldDB" id="A0A813HPP8"/>
<gene>
    <name evidence="2" type="ORF">PGLA1383_LOCUS54433</name>
</gene>
<sequence length="359" mass="38074">VSDVNSVPIQHAAMLHSGSQNGTCSDTGIGTVELSCNDTVVSVSSLATATGQRCQRHCPPQTLDIDSLQNITLETPSTFHQQLSQKECPDGLAGLLELYCMDYAVVISDGQCGEMNCRSGTVQSNAAVLDSPAMNNMRKAGPELCPQPYLGQATFQCQNGTSSIADVTLIRQPVLDDSNQSLIGPSVFFVEDDRFLLCGCCMPPAGEPAVEPTVARDTLVILIWAAAAGGFGSILAAASGVWILKKRGPAPLKPSRVLPDDVANGVVAPAALQDSLKALALQDASVPEKSFALEDTPDKLYSENALALRDATWPDSNPIAIHDFPISPGHGATAISQRPDRLGPALREYSAKPQEWKHW</sequence>
<accession>A0A813HPP8</accession>